<keyword evidence="1" id="KW-0732">Signal</keyword>
<dbReference type="EMBL" id="JABFUD020000024">
    <property type="protein sequence ID" value="KAI5060172.1"/>
    <property type="molecule type" value="Genomic_DNA"/>
</dbReference>
<dbReference type="InterPro" id="IPR051897">
    <property type="entry name" value="PG-associated_BURP"/>
</dbReference>
<dbReference type="Pfam" id="PF03181">
    <property type="entry name" value="BURP"/>
    <property type="match status" value="1"/>
</dbReference>
<dbReference type="AlphaFoldDB" id="A0A9D4Z4I2"/>
<evidence type="ECO:0000256" key="1">
    <source>
        <dbReference type="ARBA" id="ARBA00022729"/>
    </source>
</evidence>
<keyword evidence="5" id="KW-1185">Reference proteome</keyword>
<dbReference type="Proteomes" id="UP000886520">
    <property type="component" value="Chromosome 24"/>
</dbReference>
<organism evidence="4 5">
    <name type="scientific">Adiantum capillus-veneris</name>
    <name type="common">Maidenhair fern</name>
    <dbReference type="NCBI Taxonomy" id="13818"/>
    <lineage>
        <taxon>Eukaryota</taxon>
        <taxon>Viridiplantae</taxon>
        <taxon>Streptophyta</taxon>
        <taxon>Embryophyta</taxon>
        <taxon>Tracheophyta</taxon>
        <taxon>Polypodiopsida</taxon>
        <taxon>Polypodiidae</taxon>
        <taxon>Polypodiales</taxon>
        <taxon>Pteridineae</taxon>
        <taxon>Pteridaceae</taxon>
        <taxon>Vittarioideae</taxon>
        <taxon>Adiantum</taxon>
    </lineage>
</organism>
<sequence>MVSSKLRRISFQTAPFHAMLVMLAWASKTWIIAIAYADQTTFVMPSILSSSLTPMNLSTSRKWHKELSHGKTLEHVSLFCEEGGLICDENIETPSVVLHRLSSYRLSKLKEANLLTAGMFFKESEISRGNVMKLPTEEPHIPTRTFLPPILETLLFNSSRFLLPQLLLPFGFEVNSPLAKSMHETLQICRASPMEGETKGCMATFEGMFDFATSLMASTNVTILASSILPPQQLVKVVGLHEMTDEGRRVAVACHNAMFPFQVFYCHHIKGTKVFNLTLQTTTNNDIIFAIASCHPQLEASLVEIKALLHIDVEPDELICHWNHGDNIVWVPESSLLSPLITLSSQLTTTSSRS</sequence>
<evidence type="ECO:0000256" key="2">
    <source>
        <dbReference type="ARBA" id="ARBA00023180"/>
    </source>
</evidence>
<reference evidence="4" key="1">
    <citation type="submission" date="2021-01" db="EMBL/GenBank/DDBJ databases">
        <title>Adiantum capillus-veneris genome.</title>
        <authorList>
            <person name="Fang Y."/>
            <person name="Liao Q."/>
        </authorList>
    </citation>
    <scope>NUCLEOTIDE SEQUENCE</scope>
    <source>
        <strain evidence="4">H3</strain>
        <tissue evidence="4">Leaf</tissue>
    </source>
</reference>
<protein>
    <recommendedName>
        <fullName evidence="3">BURP domain-containing protein</fullName>
    </recommendedName>
</protein>
<dbReference type="PANTHER" id="PTHR31458">
    <property type="entry name" value="POLYGALACTURONASE 1 BETA-LIKE PROTEIN 2"/>
    <property type="match status" value="1"/>
</dbReference>
<dbReference type="InterPro" id="IPR004873">
    <property type="entry name" value="BURP_dom"/>
</dbReference>
<name>A0A9D4Z4I2_ADICA</name>
<dbReference type="OrthoDB" id="1909293at2759"/>
<evidence type="ECO:0000259" key="3">
    <source>
        <dbReference type="PROSITE" id="PS51277"/>
    </source>
</evidence>
<dbReference type="PROSITE" id="PS51277">
    <property type="entry name" value="BURP"/>
    <property type="match status" value="1"/>
</dbReference>
<evidence type="ECO:0000313" key="4">
    <source>
        <dbReference type="EMBL" id="KAI5060172.1"/>
    </source>
</evidence>
<comment type="caution">
    <text evidence="4">The sequence shown here is derived from an EMBL/GenBank/DDBJ whole genome shotgun (WGS) entry which is preliminary data.</text>
</comment>
<feature type="domain" description="BURP" evidence="3">
    <location>
        <begin position="120"/>
        <end position="333"/>
    </location>
</feature>
<dbReference type="PANTHER" id="PTHR31458:SF2">
    <property type="entry name" value="POLYGALACTURONASE 1 BETA-LIKE PROTEIN 2"/>
    <property type="match status" value="1"/>
</dbReference>
<accession>A0A9D4Z4I2</accession>
<evidence type="ECO:0000313" key="5">
    <source>
        <dbReference type="Proteomes" id="UP000886520"/>
    </source>
</evidence>
<dbReference type="SMART" id="SM01045">
    <property type="entry name" value="BURP"/>
    <property type="match status" value="1"/>
</dbReference>
<proteinExistence type="predicted"/>
<gene>
    <name evidence="4" type="ORF">GOP47_0024592</name>
</gene>
<keyword evidence="2" id="KW-0325">Glycoprotein</keyword>